<name>A0A7R9WZI5_9STRA</name>
<dbReference type="SUPFAM" id="SSF51735">
    <property type="entry name" value="NAD(P)-binding Rossmann-fold domains"/>
    <property type="match status" value="1"/>
</dbReference>
<dbReference type="Gene3D" id="3.40.50.720">
    <property type="entry name" value="NAD(P)-binding Rossmann-like Domain"/>
    <property type="match status" value="1"/>
</dbReference>
<keyword evidence="3" id="KW-1133">Transmembrane helix</keyword>
<reference evidence="4" key="1">
    <citation type="submission" date="2021-01" db="EMBL/GenBank/DDBJ databases">
        <authorList>
            <person name="Corre E."/>
            <person name="Pelletier E."/>
            <person name="Niang G."/>
            <person name="Scheremetjew M."/>
            <person name="Finn R."/>
            <person name="Kale V."/>
            <person name="Holt S."/>
            <person name="Cochrane G."/>
            <person name="Meng A."/>
            <person name="Brown T."/>
            <person name="Cohen L."/>
        </authorList>
    </citation>
    <scope>NUCLEOTIDE SEQUENCE</scope>
    <source>
        <strain evidence="4">CCMP3328</strain>
    </source>
</reference>
<organism evidence="4">
    <name type="scientific">Craspedostauros australis</name>
    <dbReference type="NCBI Taxonomy" id="1486917"/>
    <lineage>
        <taxon>Eukaryota</taxon>
        <taxon>Sar</taxon>
        <taxon>Stramenopiles</taxon>
        <taxon>Ochrophyta</taxon>
        <taxon>Bacillariophyta</taxon>
        <taxon>Bacillariophyceae</taxon>
        <taxon>Bacillariophycidae</taxon>
        <taxon>Naviculales</taxon>
        <taxon>Naviculaceae</taxon>
        <taxon>Craspedostauros</taxon>
    </lineage>
</organism>
<keyword evidence="3" id="KW-0812">Transmembrane</keyword>
<dbReference type="AlphaFoldDB" id="A0A7R9WZI5"/>
<dbReference type="InterPro" id="IPR002347">
    <property type="entry name" value="SDR_fam"/>
</dbReference>
<evidence type="ECO:0000313" key="4">
    <source>
        <dbReference type="EMBL" id="CAD8338949.1"/>
    </source>
</evidence>
<evidence type="ECO:0000256" key="2">
    <source>
        <dbReference type="ARBA" id="ARBA00023002"/>
    </source>
</evidence>
<accession>A0A7R9WZI5</accession>
<feature type="transmembrane region" description="Helical" evidence="3">
    <location>
        <begin position="29"/>
        <end position="55"/>
    </location>
</feature>
<evidence type="ECO:0000256" key="1">
    <source>
        <dbReference type="ARBA" id="ARBA00004240"/>
    </source>
</evidence>
<comment type="subcellular location">
    <subcellularLocation>
        <location evidence="1">Endoplasmic reticulum</location>
    </subcellularLocation>
</comment>
<dbReference type="InterPro" id="IPR051019">
    <property type="entry name" value="VLCFA-Steroid_DH"/>
</dbReference>
<dbReference type="InterPro" id="IPR020904">
    <property type="entry name" value="Sc_DH/Rdtase_CS"/>
</dbReference>
<dbReference type="PANTHER" id="PTHR43899:SF4">
    <property type="entry name" value="17 BETA-HYDROXYSTEROID DEHYDROGENASE TYPE 3"/>
    <property type="match status" value="1"/>
</dbReference>
<gene>
    <name evidence="4" type="ORF">CAUS1442_LOCUS11082</name>
</gene>
<evidence type="ECO:0000256" key="3">
    <source>
        <dbReference type="SAM" id="Phobius"/>
    </source>
</evidence>
<dbReference type="PANTHER" id="PTHR43899">
    <property type="entry name" value="RH59310P"/>
    <property type="match status" value="1"/>
</dbReference>
<dbReference type="PROSITE" id="PS00061">
    <property type="entry name" value="ADH_SHORT"/>
    <property type="match status" value="1"/>
</dbReference>
<dbReference type="GO" id="GO:0005783">
    <property type="term" value="C:endoplasmic reticulum"/>
    <property type="evidence" value="ECO:0007669"/>
    <property type="project" value="UniProtKB-SubCell"/>
</dbReference>
<dbReference type="GO" id="GO:0016491">
    <property type="term" value="F:oxidoreductase activity"/>
    <property type="evidence" value="ECO:0007669"/>
    <property type="project" value="UniProtKB-KW"/>
</dbReference>
<dbReference type="InterPro" id="IPR036291">
    <property type="entry name" value="NAD(P)-bd_dom_sf"/>
</dbReference>
<dbReference type="EMBL" id="HBEF01017882">
    <property type="protein sequence ID" value="CAD8338949.1"/>
    <property type="molecule type" value="Transcribed_RNA"/>
</dbReference>
<keyword evidence="3" id="KW-0472">Membrane</keyword>
<protein>
    <submittedName>
        <fullName evidence="4">Uncharacterized protein</fullName>
    </submittedName>
</protein>
<sequence>MASAAAEDGTCAAALAAATDASSSSSWTMILLAVLAIPTIVWLLTYTIPQLIMAFRAVPDLKKKYDAEWALVTGGGSGIGKSLAFKLASQGLNVVIVSLDDDFLKETMKQLKDKYPDLKFRSVGVNFAPNTDYMKPIREATDDLHIQCIFNNAGFLVTGFFDQAPLPKLMVNMECNATAAFQITHHFVGKLVSKKSRGCVVFTSSVAGYVPTPFSSSYGATKAFISQLACCLHIELKSLGIDVCAVNPSPVASNFYAKLDHKIDLLESARKQAVTPDALPDEMFKSIGMCALRDVGGMALGTRMGTFFIAYNFFTGIFAAAAPYLPDYKTHSKTRK</sequence>
<dbReference type="PRINTS" id="PR00081">
    <property type="entry name" value="GDHRDH"/>
</dbReference>
<keyword evidence="2" id="KW-0560">Oxidoreductase</keyword>
<proteinExistence type="predicted"/>
<dbReference type="Pfam" id="PF00106">
    <property type="entry name" value="adh_short"/>
    <property type="match status" value="1"/>
</dbReference>
<feature type="transmembrane region" description="Helical" evidence="3">
    <location>
        <begin position="308"/>
        <end position="326"/>
    </location>
</feature>